<dbReference type="InterPro" id="IPR002104">
    <property type="entry name" value="Integrase_catalytic"/>
</dbReference>
<organism evidence="3 4">
    <name type="scientific">Salinispora tropica (strain ATCC BAA-916 / DSM 44818 / JCM 13857 / NBRC 105044 / CNB-440)</name>
    <dbReference type="NCBI Taxonomy" id="369723"/>
    <lineage>
        <taxon>Bacteria</taxon>
        <taxon>Bacillati</taxon>
        <taxon>Actinomycetota</taxon>
        <taxon>Actinomycetes</taxon>
        <taxon>Micromonosporales</taxon>
        <taxon>Micromonosporaceae</taxon>
        <taxon>Salinispora</taxon>
    </lineage>
</organism>
<dbReference type="InterPro" id="IPR013762">
    <property type="entry name" value="Integrase-like_cat_sf"/>
</dbReference>
<dbReference type="SUPFAM" id="SSF56349">
    <property type="entry name" value="DNA breaking-rejoining enzymes"/>
    <property type="match status" value="1"/>
</dbReference>
<evidence type="ECO:0000313" key="3">
    <source>
        <dbReference type="EMBL" id="ABP55785.1"/>
    </source>
</evidence>
<dbReference type="PATRIC" id="fig|369723.5.peg.3455"/>
<dbReference type="PROSITE" id="PS51898">
    <property type="entry name" value="TYR_RECOMBINASE"/>
    <property type="match status" value="1"/>
</dbReference>
<dbReference type="HOGENOM" id="CLU_181480_0_0_11"/>
<proteinExistence type="predicted"/>
<reference evidence="4" key="1">
    <citation type="journal article" date="2007" name="Proc. Natl. Acad. Sci. U.S.A.">
        <title>Genome sequencing reveals complex secondary metabolome in the marine actinomycete Salinispora tropica.</title>
        <authorList>
            <person name="Udwary D.W."/>
            <person name="Zeigler L."/>
            <person name="Asolkar R.N."/>
            <person name="Singan V."/>
            <person name="Lapidus A."/>
            <person name="Fenical W."/>
            <person name="Jensen P.R."/>
            <person name="Moore B.S."/>
        </authorList>
    </citation>
    <scope>NUCLEOTIDE SEQUENCE [LARGE SCALE GENOMIC DNA]</scope>
    <source>
        <strain evidence="4">ATCC BAA-916 / DSM 44818 / CNB-440</strain>
    </source>
</reference>
<evidence type="ECO:0000256" key="1">
    <source>
        <dbReference type="ARBA" id="ARBA00023172"/>
    </source>
</evidence>
<dbReference type="Gene3D" id="1.10.443.10">
    <property type="entry name" value="Intergrase catalytic core"/>
    <property type="match status" value="1"/>
</dbReference>
<dbReference type="KEGG" id="stp:Strop_3352"/>
<dbReference type="RefSeq" id="WP_012014560.1">
    <property type="nucleotide sequence ID" value="NC_009380.1"/>
</dbReference>
<dbReference type="GO" id="GO:0003677">
    <property type="term" value="F:DNA binding"/>
    <property type="evidence" value="ECO:0007669"/>
    <property type="project" value="InterPro"/>
</dbReference>
<dbReference type="eggNOG" id="COG0582">
    <property type="taxonomic scope" value="Bacteria"/>
</dbReference>
<sequence length="83" mass="9128">MHVVGLDTRAAVEVAGIVSTRATGMHALRHFYTSALLDEGESTKALASYLGHSDPGFTLRVYTHLMPSSEEWTRLAIDDLLNR</sequence>
<keyword evidence="1" id="KW-0233">DNA recombination</keyword>
<accession>A4XA45</accession>
<keyword evidence="4" id="KW-1185">Reference proteome</keyword>
<dbReference type="Pfam" id="PF00589">
    <property type="entry name" value="Phage_integrase"/>
    <property type="match status" value="1"/>
</dbReference>
<evidence type="ECO:0000259" key="2">
    <source>
        <dbReference type="PROSITE" id="PS51898"/>
    </source>
</evidence>
<dbReference type="AlphaFoldDB" id="A4XA45"/>
<evidence type="ECO:0000313" key="4">
    <source>
        <dbReference type="Proteomes" id="UP000000235"/>
    </source>
</evidence>
<feature type="domain" description="Tyr recombinase" evidence="2">
    <location>
        <begin position="1"/>
        <end position="77"/>
    </location>
</feature>
<dbReference type="Proteomes" id="UP000000235">
    <property type="component" value="Chromosome"/>
</dbReference>
<gene>
    <name evidence="3" type="ordered locus">Strop_3352</name>
</gene>
<dbReference type="GO" id="GO:0006310">
    <property type="term" value="P:DNA recombination"/>
    <property type="evidence" value="ECO:0007669"/>
    <property type="project" value="UniProtKB-KW"/>
</dbReference>
<protein>
    <recommendedName>
        <fullName evidence="2">Tyr recombinase domain-containing protein</fullName>
    </recommendedName>
</protein>
<name>A4XA45_SALTO</name>
<dbReference type="GO" id="GO:0015074">
    <property type="term" value="P:DNA integration"/>
    <property type="evidence" value="ECO:0007669"/>
    <property type="project" value="InterPro"/>
</dbReference>
<dbReference type="InterPro" id="IPR011010">
    <property type="entry name" value="DNA_brk_join_enz"/>
</dbReference>
<dbReference type="EMBL" id="CP000667">
    <property type="protein sequence ID" value="ABP55785.1"/>
    <property type="molecule type" value="Genomic_DNA"/>
</dbReference>
<dbReference type="STRING" id="369723.Strop_3352"/>